<dbReference type="AlphaFoldDB" id="A0A916TEQ5"/>
<dbReference type="InterPro" id="IPR016163">
    <property type="entry name" value="Ald_DH_C"/>
</dbReference>
<dbReference type="InterPro" id="IPR015590">
    <property type="entry name" value="Aldehyde_DH_dom"/>
</dbReference>
<dbReference type="Gene3D" id="3.40.605.10">
    <property type="entry name" value="Aldehyde Dehydrogenase, Chain A, domain 1"/>
    <property type="match status" value="1"/>
</dbReference>
<name>A0A916TEQ5_9ACTN</name>
<evidence type="ECO:0000259" key="2">
    <source>
        <dbReference type="Pfam" id="PF00171"/>
    </source>
</evidence>
<evidence type="ECO:0000313" key="4">
    <source>
        <dbReference type="Proteomes" id="UP000621454"/>
    </source>
</evidence>
<dbReference type="PANTHER" id="PTHR11699">
    <property type="entry name" value="ALDEHYDE DEHYDROGENASE-RELATED"/>
    <property type="match status" value="1"/>
</dbReference>
<evidence type="ECO:0000256" key="1">
    <source>
        <dbReference type="ARBA" id="ARBA00023002"/>
    </source>
</evidence>
<dbReference type="Gene3D" id="3.40.309.10">
    <property type="entry name" value="Aldehyde Dehydrogenase, Chain A, domain 2"/>
    <property type="match status" value="1"/>
</dbReference>
<keyword evidence="1" id="KW-0560">Oxidoreductase</keyword>
<dbReference type="InterPro" id="IPR016162">
    <property type="entry name" value="Ald_DH_N"/>
</dbReference>
<reference evidence="3" key="2">
    <citation type="submission" date="2020-09" db="EMBL/GenBank/DDBJ databases">
        <authorList>
            <person name="Sun Q."/>
            <person name="Zhou Y."/>
        </authorList>
    </citation>
    <scope>NUCLEOTIDE SEQUENCE</scope>
    <source>
        <strain evidence="3">CGMCC 1.12827</strain>
    </source>
</reference>
<keyword evidence="4" id="KW-1185">Reference proteome</keyword>
<sequence>MTVQPVTVHPVVVDAALTRARIAGREYAGYTQEQVDEVVRAVGWACYEPGNVAVYAHLSRHTTGMGRSADLFDLHRRRVLGTMADLSGQTTVGVIERGRGLERHAKPLGVIAVVAPATAPATAIATTTLSALKTRNAVIVSAHPSARRVAERIVADIGDALEKSGAPAGLVSLMATGDRESVSELMSRCDFVVATGGAATVSRAYASGTPAVSAGTGNSTIIVDEFADIERAARVIAEGGSFNEGTSCSSESNVLVHRSVYARLLAELSTRAAHVLDPETSDLVEAVIWPRGERARDLVGRSAATIAAAAGIATGARLLILTATRVSVGRPMFTEKLTPVCSVAPYDDFAEAVATVGDILTYSGRGHSCGIHTGDNDRARARVDRLARQLDVSRVMVNQSTMGNAGSPHNGLPFTSVVASGSWGGCSRSENVSWRDFLQTTVVSREFDRGIDDLDDADMRELFGERAVSSGPVVPMARIHQLTG</sequence>
<dbReference type="Pfam" id="PF00171">
    <property type="entry name" value="Aldedh"/>
    <property type="match status" value="1"/>
</dbReference>
<comment type="caution">
    <text evidence="3">The sequence shown here is derived from an EMBL/GenBank/DDBJ whole genome shotgun (WGS) entry which is preliminary data.</text>
</comment>
<gene>
    <name evidence="3" type="ORF">GCM10011489_32120</name>
</gene>
<reference evidence="3" key="1">
    <citation type="journal article" date="2014" name="Int. J. Syst. Evol. Microbiol.">
        <title>Complete genome sequence of Corynebacterium casei LMG S-19264T (=DSM 44701T), isolated from a smear-ripened cheese.</title>
        <authorList>
            <consortium name="US DOE Joint Genome Institute (JGI-PGF)"/>
            <person name="Walter F."/>
            <person name="Albersmeier A."/>
            <person name="Kalinowski J."/>
            <person name="Ruckert C."/>
        </authorList>
    </citation>
    <scope>NUCLEOTIDE SEQUENCE</scope>
    <source>
        <strain evidence="3">CGMCC 1.12827</strain>
    </source>
</reference>
<accession>A0A916TEQ5</accession>
<dbReference type="SUPFAM" id="SSF53720">
    <property type="entry name" value="ALDH-like"/>
    <property type="match status" value="1"/>
</dbReference>
<dbReference type="InterPro" id="IPR016161">
    <property type="entry name" value="Ald_DH/histidinol_DH"/>
</dbReference>
<evidence type="ECO:0000313" key="3">
    <source>
        <dbReference type="EMBL" id="GGB42131.1"/>
    </source>
</evidence>
<protein>
    <recommendedName>
        <fullName evidence="2">Aldehyde dehydrogenase domain-containing protein</fullName>
    </recommendedName>
</protein>
<proteinExistence type="predicted"/>
<dbReference type="Proteomes" id="UP000621454">
    <property type="component" value="Unassembled WGS sequence"/>
</dbReference>
<feature type="domain" description="Aldehyde dehydrogenase" evidence="2">
    <location>
        <begin position="78"/>
        <end position="412"/>
    </location>
</feature>
<dbReference type="GO" id="GO:0016620">
    <property type="term" value="F:oxidoreductase activity, acting on the aldehyde or oxo group of donors, NAD or NADP as acceptor"/>
    <property type="evidence" value="ECO:0007669"/>
    <property type="project" value="InterPro"/>
</dbReference>
<dbReference type="EMBL" id="BMGC01000030">
    <property type="protein sequence ID" value="GGB42131.1"/>
    <property type="molecule type" value="Genomic_DNA"/>
</dbReference>
<organism evidence="3 4">
    <name type="scientific">Gordonia jinhuaensis</name>
    <dbReference type="NCBI Taxonomy" id="1517702"/>
    <lineage>
        <taxon>Bacteria</taxon>
        <taxon>Bacillati</taxon>
        <taxon>Actinomycetota</taxon>
        <taxon>Actinomycetes</taxon>
        <taxon>Mycobacteriales</taxon>
        <taxon>Gordoniaceae</taxon>
        <taxon>Gordonia</taxon>
    </lineage>
</organism>